<feature type="region of interest" description="Disordered" evidence="1">
    <location>
        <begin position="43"/>
        <end position="62"/>
    </location>
</feature>
<evidence type="ECO:0000313" key="3">
    <source>
        <dbReference type="Proteomes" id="UP001165121"/>
    </source>
</evidence>
<proteinExistence type="predicted"/>
<feature type="compositionally biased region" description="Acidic residues" evidence="1">
    <location>
        <begin position="138"/>
        <end position="157"/>
    </location>
</feature>
<keyword evidence="3" id="KW-1185">Reference proteome</keyword>
<comment type="caution">
    <text evidence="2">The sequence shown here is derived from an EMBL/GenBank/DDBJ whole genome shotgun (WGS) entry which is preliminary data.</text>
</comment>
<evidence type="ECO:0000256" key="1">
    <source>
        <dbReference type="SAM" id="MobiDB-lite"/>
    </source>
</evidence>
<evidence type="ECO:0000313" key="2">
    <source>
        <dbReference type="EMBL" id="GMF49312.1"/>
    </source>
</evidence>
<gene>
    <name evidence="2" type="ORF">Pfra01_001944300</name>
</gene>
<reference evidence="2" key="1">
    <citation type="submission" date="2023-04" db="EMBL/GenBank/DDBJ databases">
        <title>Phytophthora fragariaefolia NBRC 109709.</title>
        <authorList>
            <person name="Ichikawa N."/>
            <person name="Sato H."/>
            <person name="Tonouchi N."/>
        </authorList>
    </citation>
    <scope>NUCLEOTIDE SEQUENCE</scope>
    <source>
        <strain evidence="2">NBRC 109709</strain>
    </source>
</reference>
<dbReference type="AlphaFoldDB" id="A0A9W6Y088"/>
<feature type="compositionally biased region" description="Acidic residues" evidence="1">
    <location>
        <begin position="43"/>
        <end position="54"/>
    </location>
</feature>
<dbReference type="EMBL" id="BSXT01002512">
    <property type="protein sequence ID" value="GMF49312.1"/>
    <property type="molecule type" value="Genomic_DNA"/>
</dbReference>
<name>A0A9W6Y088_9STRA</name>
<sequence length="353" mass="40999">MADAQLPFLTGEARRLPGGGFYVQACPRDVHFCPPIPRVVAADADDSRDEEELPEAATAAGSSELLTAVETFDDDGRAAVSNPQPLTLHDAMDAMDSDDEELPGETSRRPKLVTSRVTQDWYLLADQKLSDTDLSSSEGDDEEELGVADEEESDDEPVDKRSAPSLLSWECDYLSVDRVDSIIRSNMTEIEARKPWRFVFRCLEVPFKFKRRDDPFDVFFMRWDDFWLAHGRAVWERAFWQPLIPGSTEYHRRKGRQFRAQRAFRELATDLLERLGDRFSLWLGKSLREGWWYRTEPFMLRRLFLRDRAIYGEYLADRVRLRWPRGKKFLLERGLQPIWWARDSVLYGTSDDA</sequence>
<organism evidence="2 3">
    <name type="scientific">Phytophthora fragariaefolia</name>
    <dbReference type="NCBI Taxonomy" id="1490495"/>
    <lineage>
        <taxon>Eukaryota</taxon>
        <taxon>Sar</taxon>
        <taxon>Stramenopiles</taxon>
        <taxon>Oomycota</taxon>
        <taxon>Peronosporomycetes</taxon>
        <taxon>Peronosporales</taxon>
        <taxon>Peronosporaceae</taxon>
        <taxon>Phytophthora</taxon>
    </lineage>
</organism>
<protein>
    <submittedName>
        <fullName evidence="2">Unnamed protein product</fullName>
    </submittedName>
</protein>
<dbReference type="OrthoDB" id="167122at2759"/>
<accession>A0A9W6Y088</accession>
<feature type="region of interest" description="Disordered" evidence="1">
    <location>
        <begin position="132"/>
        <end position="162"/>
    </location>
</feature>
<dbReference type="Proteomes" id="UP001165121">
    <property type="component" value="Unassembled WGS sequence"/>
</dbReference>